<dbReference type="EMBL" id="JAKNBA010000003">
    <property type="protein sequence ID" value="MDE1241087.1"/>
    <property type="molecule type" value="Genomic_DNA"/>
</dbReference>
<protein>
    <submittedName>
        <fullName evidence="1">Regulator</fullName>
    </submittedName>
</protein>
<dbReference type="AlphaFoldDB" id="A0A9X4ERR8"/>
<dbReference type="Proteomes" id="UP001140979">
    <property type="component" value="Unassembled WGS sequence"/>
</dbReference>
<proteinExistence type="predicted"/>
<evidence type="ECO:0000313" key="1">
    <source>
        <dbReference type="EMBL" id="MDE1241087.1"/>
    </source>
</evidence>
<name>A0A9X4ERR8_9VIBR</name>
<sequence>MKGPIVESDLENDNFFDLLNIHSIEKEISHIKNSGNITINQLKSMFDMGVEFYNKFQFKEAEVIFSSYSALNPYDHRGPGCLAAICLEQGRFSRALEYLNIVKTYPSNDFDETAVNIALCHYKLKEYIQASAILLVVKKDVLNEFYKNRYEYLQQQLKPYLS</sequence>
<reference evidence="1" key="1">
    <citation type="submission" date="2022-02" db="EMBL/GenBank/DDBJ databases">
        <title>Emergence and expansion in Europe of a Vibrio aestuarianus clonal complex pathogenic for oysters.</title>
        <authorList>
            <person name="Mesnil A."/>
            <person name="Travers M.-A."/>
        </authorList>
    </citation>
    <scope>NUCLEOTIDE SEQUENCE</scope>
    <source>
        <strain evidence="1">19_064_11T1</strain>
    </source>
</reference>
<dbReference type="SUPFAM" id="SSF48452">
    <property type="entry name" value="TPR-like"/>
    <property type="match status" value="1"/>
</dbReference>
<dbReference type="InterPro" id="IPR011990">
    <property type="entry name" value="TPR-like_helical_dom_sf"/>
</dbReference>
<dbReference type="RefSeq" id="WP_274682564.1">
    <property type="nucleotide sequence ID" value="NZ_JAKNBA010000003.1"/>
</dbReference>
<evidence type="ECO:0000313" key="2">
    <source>
        <dbReference type="Proteomes" id="UP001140979"/>
    </source>
</evidence>
<gene>
    <name evidence="1" type="ORF">L9W94_02800</name>
</gene>
<comment type="caution">
    <text evidence="1">The sequence shown here is derived from an EMBL/GenBank/DDBJ whole genome shotgun (WGS) entry which is preliminary data.</text>
</comment>
<accession>A0A9X4ERR8</accession>
<dbReference type="Gene3D" id="1.25.40.10">
    <property type="entry name" value="Tetratricopeptide repeat domain"/>
    <property type="match status" value="1"/>
</dbReference>
<organism evidence="1 2">
    <name type="scientific">Vibrio aestuarianus</name>
    <dbReference type="NCBI Taxonomy" id="28171"/>
    <lineage>
        <taxon>Bacteria</taxon>
        <taxon>Pseudomonadati</taxon>
        <taxon>Pseudomonadota</taxon>
        <taxon>Gammaproteobacteria</taxon>
        <taxon>Vibrionales</taxon>
        <taxon>Vibrionaceae</taxon>
        <taxon>Vibrio</taxon>
    </lineage>
</organism>